<name>G8Z0N3_SIV</name>
<feature type="modified residue" description="Phosphoserine; by host CK2" evidence="8">
    <location>
        <position position="5"/>
    </location>
</feature>
<comment type="caution">
    <text evidence="8">Lacks conserved residue(s) required for the propagation of feature annotation.</text>
</comment>
<organism evidence="11">
    <name type="scientific">Simian immunodeficiency virus</name>
    <name type="common">SIV</name>
    <dbReference type="NCBI Taxonomy" id="11723"/>
    <lineage>
        <taxon>Viruses</taxon>
        <taxon>Riboviria</taxon>
        <taxon>Pararnavirae</taxon>
        <taxon>Artverviricota</taxon>
        <taxon>Revtraviricetes</taxon>
        <taxon>Ortervirales</taxon>
        <taxon>Retroviridae</taxon>
        <taxon>Orthoretrovirinae</taxon>
        <taxon>Lentivirus</taxon>
        <taxon>Lentivirus simimdef</taxon>
    </lineage>
</organism>
<comment type="subcellular location">
    <subcellularLocation>
        <location evidence="8 9">Host cytoplasm</location>
    </subcellularLocation>
    <subcellularLocation>
        <location evidence="8 9">Host nucleus</location>
        <location evidence="8 9">Host nucleolus</location>
    </subcellularLocation>
    <text evidence="8">The presence of both nuclear import and nuclear export signals leads to continuous shuttling between the nucleus and cytoplasm.</text>
</comment>
<feature type="modified residue" description="Phosphoserine; by host" evidence="8">
    <location>
        <position position="92"/>
    </location>
</feature>
<dbReference type="Gene3D" id="6.10.140.630">
    <property type="match status" value="1"/>
</dbReference>
<evidence type="ECO:0000256" key="9">
    <source>
        <dbReference type="RuleBase" id="RU364044"/>
    </source>
</evidence>
<protein>
    <recommendedName>
        <fullName evidence="1 8">Protein Rev</fullName>
    </recommendedName>
    <alternativeName>
        <fullName evidence="8">ART/TRS</fullName>
    </alternativeName>
    <alternativeName>
        <fullName evidence="8">Anti-repression transactivator</fullName>
    </alternativeName>
    <alternativeName>
        <fullName evidence="7 8">Regulator of expression of viral proteins</fullName>
    </alternativeName>
</protein>
<keyword evidence="8" id="KW-0488">Methylation</keyword>
<organismHost>
    <name type="scientific">Cercopithecidae</name>
    <name type="common">Old World monkeys</name>
    <dbReference type="NCBI Taxonomy" id="9527"/>
</organismHost>
<comment type="subunit">
    <text evidence="8">Homomultimer; when bound to the RRE. Multimeric assembly is essential for activity and may involve XPO1. Binds to human KPNB1, XPO1, TNPO1, RANBP5 and IPO7. Interacts with the viral Integrase. Interacts with human KHDRBS1. Interacts with human NAP1; this interaction decreases Rev multimerization and stimulates its activity. Interacts with human DEAD-box helicases DDX3 and DDX24; these interactions may serve for viral RNA export to the cytoplasm and packaging, respectively. Interacts with human PSIP1; this interaction may inhibit HIV-1 DNA integration by promoting dissociation of the Integrase-LEDGF/p75 complex.</text>
</comment>
<dbReference type="InterPro" id="IPR000625">
    <property type="entry name" value="REV_protein"/>
</dbReference>
<dbReference type="HAMAP" id="MF_04077">
    <property type="entry name" value="REV_HIV1"/>
    <property type="match status" value="1"/>
</dbReference>
<dbReference type="GO" id="GO:0016032">
    <property type="term" value="P:viral process"/>
    <property type="evidence" value="ECO:0007669"/>
    <property type="project" value="UniProtKB-UniRule"/>
</dbReference>
<accession>G8Z0N3</accession>
<feature type="region of interest" description="Homomultimerization" evidence="8">
    <location>
        <begin position="18"/>
        <end position="26"/>
    </location>
</feature>
<proteinExistence type="inferred from homology"/>
<keyword evidence="6 8" id="KW-1035">Host cytoplasm</keyword>
<feature type="region of interest" description="Disordered" evidence="10">
    <location>
        <begin position="25"/>
        <end position="49"/>
    </location>
</feature>
<feature type="short sequence motif" description="Nuclear localization signal and RNA-binding (RRE)" evidence="8">
    <location>
        <begin position="34"/>
        <end position="50"/>
    </location>
</feature>
<keyword evidence="4 8" id="KW-0509">mRNA transport</keyword>
<evidence type="ECO:0000256" key="10">
    <source>
        <dbReference type="SAM" id="MobiDB-lite"/>
    </source>
</evidence>
<feature type="region of interest" description="Disordered" evidence="10">
    <location>
        <begin position="85"/>
        <end position="107"/>
    </location>
</feature>
<comment type="domain">
    <text evidence="8">The RNA-binding motif binds to the RRE, a 240 bp stem-and-loop structure present in incompletely spliced viral pre-mRNAs. This region also contains the NLS which mediates nuclear localization via KPNB1 binding and, when the N-terminal sequence is present, nucleolar targeting. These overlapping functions prevent Rev bound to RRE from undesirable return to the nucleus. When Rev binds the RRE, the NLS becomes masked while the NES remains accessible. The leucine-rich NES mediates binding to human XPO1.</text>
</comment>
<evidence type="ECO:0000256" key="5">
    <source>
        <dbReference type="ARBA" id="ARBA00022884"/>
    </source>
</evidence>
<dbReference type="Pfam" id="PF00424">
    <property type="entry name" value="REV"/>
    <property type="match status" value="1"/>
</dbReference>
<dbReference type="GO" id="GO:0044196">
    <property type="term" value="C:host cell nucleolus"/>
    <property type="evidence" value="ECO:0007669"/>
    <property type="project" value="UniProtKB-SubCell"/>
</dbReference>
<dbReference type="GO" id="GO:0030430">
    <property type="term" value="C:host cell cytoplasm"/>
    <property type="evidence" value="ECO:0007669"/>
    <property type="project" value="UniProtKB-SubCell"/>
</dbReference>
<feature type="short sequence motif" description="Nuclear export signal and binding to XPO1" evidence="8">
    <location>
        <begin position="73"/>
        <end position="84"/>
    </location>
</feature>
<keyword evidence="5 8" id="KW-0694">RNA-binding</keyword>
<keyword evidence="8" id="KW-0597">Phosphoprotein</keyword>
<keyword evidence="3 8" id="KW-1048">Host nucleus</keyword>
<evidence type="ECO:0000256" key="6">
    <source>
        <dbReference type="ARBA" id="ARBA00023200"/>
    </source>
</evidence>
<evidence type="ECO:0000256" key="8">
    <source>
        <dbReference type="HAMAP-Rule" id="MF_04077"/>
    </source>
</evidence>
<comment type="function">
    <text evidence="8">Escorts unspliced or incompletely spliced viral pre-mRNAs (late transcripts) out of the nucleus of infected cells. These pre-mRNAs carry a recognition sequence called Rev responsive element (RRE) located in the env gene, that is not present in fully spliced viral mRNAs (early transcripts). This function is essential since most viral proteins are translated from unspliced or partially spliced pre-mRNAs which cannot exit the nucleus by the pathway used by fully processed cellular mRNAs. Rev itself is translated from a fully spliced mRNA that readily exits the nucleus. Rev's nuclear localization signal (NLS) binds directly to KPNB1/Importin beta-1 without previous binding to KPNA1/Importin alpha-1. KPNB1 binds to the GDP bound form of RAN (Ran-GDP) and targets Rev to the nucleus. In the nucleus, the conversion from Ran-GDP to Ran-GTP dissociates Rev from KPNB1 and allows Rev's binding to the RRE in viral pre-mRNAs. Rev multimerization on the RRE via cooperative assembly exposes its nuclear export signal (NES) to the surface. Rev can then form a complex with XPO1/CRM1 and Ran-GTP, leading to nuclear export of the complex. Conversion from Ran-GTP to Ran-GDP mediates dissociation of the Rev/RRE/XPO1/RAN complex, so that Rev can return to the nucleus for a subsequent round of export. Beside KPNB1, also seems to interact with TNPO1/Transportin-1, RANBP5/IPO5 and IPO7/RANBP7 for nuclear import. The nucleoporin-like HRB/RIP is an essential cofactor that probably indirectly interacts with Rev to release HIV RNAs from the perinuclear region to the cytoplasm.</text>
</comment>
<comment type="PTM">
    <text evidence="8">Asymmetrically arginine dimethylated at one site by host PRMT6. Methylation impairs the RNA-binding activity and export of viral RNA from the nucleus to the cytoplasm.</text>
</comment>
<dbReference type="GO" id="GO:0003700">
    <property type="term" value="F:DNA-binding transcription factor activity"/>
    <property type="evidence" value="ECO:0007669"/>
    <property type="project" value="UniProtKB-UniRule"/>
</dbReference>
<keyword evidence="2 8" id="KW-0813">Transport</keyword>
<comment type="miscellaneous">
    <text evidence="8">HIV-1 lineages are divided in three main groups, M (for Major), O (for Outlier), and N (for New, or Non-M, Non-O). The vast majority of strains found worldwide belong to the group M. Group O seems to be endemic to and largely confined to Cameroon and neighboring countries in West Central Africa, where these viruses represent a small minority of HIV-1 strains. The group N is represented by a limited number of isolates from Cameroonian persons. The group M is further subdivided in 9 clades or subtypes (A to D, F to H, J and K).</text>
</comment>
<dbReference type="EMBL" id="GQ217539">
    <property type="protein sequence ID" value="ADE61222.1"/>
    <property type="molecule type" value="Genomic_RNA"/>
</dbReference>
<dbReference type="GO" id="GO:0051028">
    <property type="term" value="P:mRNA transport"/>
    <property type="evidence" value="ECO:0007669"/>
    <property type="project" value="UniProtKB-UniRule"/>
</dbReference>
<comment type="similarity">
    <text evidence="8">Belongs to the HIV-1 REV protein family.</text>
</comment>
<sequence>MAGRSEERDELLLKAVTIIKVLYQSNPYPSSGGTRTARRKRRRRWRQRQNQIDQIGQRIFRTLLGGSQEPIPLQLPQIERLNINTEQDPTTSVQTSSDRLTNCEESS</sequence>
<comment type="PTM">
    <text evidence="8">Phosphorylated by protein kinase CK2. Presence of, and maybe binding to the N-terminus of the regulatory beta subunit of CK2 is necessary for CK2-mediated Rev's phosphorylation.</text>
</comment>
<evidence type="ECO:0000256" key="7">
    <source>
        <dbReference type="ARBA" id="ARBA00031496"/>
    </source>
</evidence>
<gene>
    <name evidence="8 9 11" type="primary">rev</name>
</gene>
<evidence type="ECO:0000313" key="11">
    <source>
        <dbReference type="EMBL" id="ADE61222.1"/>
    </source>
</evidence>
<feature type="compositionally biased region" description="Basic residues" evidence="10">
    <location>
        <begin position="36"/>
        <end position="47"/>
    </location>
</feature>
<reference evidence="11" key="1">
    <citation type="journal article" date="2012" name="PLoS ONE">
        <title>New strain of simian immunodeficiency virus identified in wild-born chimpanzees from central Africa.</title>
        <authorList>
            <person name="Souquiere S."/>
            <person name="Makuwa M."/>
            <person name="Salle B."/>
            <person name="Kazanji M."/>
        </authorList>
    </citation>
    <scope>NUCLEOTIDE SEQUENCE</scope>
    <source>
        <strain evidence="11">SIVcpzGab4</strain>
    </source>
</reference>
<keyword evidence="8" id="KW-0945">Host-virus interaction</keyword>
<organismHost>
    <name type="scientific">Pan troglodytes</name>
    <name type="common">Chimpanzee</name>
    <dbReference type="NCBI Taxonomy" id="9598"/>
</organismHost>
<evidence type="ECO:0000256" key="3">
    <source>
        <dbReference type="ARBA" id="ARBA00022562"/>
    </source>
</evidence>
<feature type="compositionally biased region" description="Polar residues" evidence="10">
    <location>
        <begin position="25"/>
        <end position="34"/>
    </location>
</feature>
<evidence type="ECO:0000256" key="1">
    <source>
        <dbReference type="ARBA" id="ARBA00020269"/>
    </source>
</evidence>
<evidence type="ECO:0000256" key="4">
    <source>
        <dbReference type="ARBA" id="ARBA00022816"/>
    </source>
</evidence>
<dbReference type="GO" id="GO:0003723">
    <property type="term" value="F:RNA binding"/>
    <property type="evidence" value="ECO:0007669"/>
    <property type="project" value="UniProtKB-UniRule"/>
</dbReference>
<evidence type="ECO:0000256" key="2">
    <source>
        <dbReference type="ARBA" id="ARBA00022448"/>
    </source>
</evidence>